<accession>A0A2P2JZE1</accession>
<protein>
    <submittedName>
        <fullName evidence="1">TATA-binding protein-associated factor TAFII55</fullName>
    </submittedName>
</protein>
<organism evidence="1">
    <name type="scientific">Rhizophora mucronata</name>
    <name type="common">Asiatic mangrove</name>
    <dbReference type="NCBI Taxonomy" id="61149"/>
    <lineage>
        <taxon>Eukaryota</taxon>
        <taxon>Viridiplantae</taxon>
        <taxon>Streptophyta</taxon>
        <taxon>Embryophyta</taxon>
        <taxon>Tracheophyta</taxon>
        <taxon>Spermatophyta</taxon>
        <taxon>Magnoliopsida</taxon>
        <taxon>eudicotyledons</taxon>
        <taxon>Gunneridae</taxon>
        <taxon>Pentapetalae</taxon>
        <taxon>rosids</taxon>
        <taxon>fabids</taxon>
        <taxon>Malpighiales</taxon>
        <taxon>Rhizophoraceae</taxon>
        <taxon>Rhizophora</taxon>
    </lineage>
</organism>
<sequence>MQSSKQALSTSKEKRAKQKKMSFTFLSTIYQLPVLSLNMTSETPITQSHQIHQNRFVLAPQCSLLPLER</sequence>
<dbReference type="AlphaFoldDB" id="A0A2P2JZE1"/>
<dbReference type="EMBL" id="GGEC01018312">
    <property type="protein sequence ID" value="MBW98795.1"/>
    <property type="molecule type" value="Transcribed_RNA"/>
</dbReference>
<reference evidence="1" key="1">
    <citation type="submission" date="2018-02" db="EMBL/GenBank/DDBJ databases">
        <title>Rhizophora mucronata_Transcriptome.</title>
        <authorList>
            <person name="Meera S.P."/>
            <person name="Sreeshan A."/>
            <person name="Augustine A."/>
        </authorList>
    </citation>
    <scope>NUCLEOTIDE SEQUENCE</scope>
    <source>
        <tissue evidence="1">Leaf</tissue>
    </source>
</reference>
<name>A0A2P2JZE1_RHIMU</name>
<proteinExistence type="predicted"/>
<evidence type="ECO:0000313" key="1">
    <source>
        <dbReference type="EMBL" id="MBW98795.1"/>
    </source>
</evidence>